<evidence type="ECO:0000256" key="1">
    <source>
        <dbReference type="SAM" id="SignalP"/>
    </source>
</evidence>
<dbReference type="EMBL" id="CP027667">
    <property type="protein sequence ID" value="AVO49618.1"/>
    <property type="molecule type" value="Genomic_DNA"/>
</dbReference>
<evidence type="ECO:0000313" key="3">
    <source>
        <dbReference type="Proteomes" id="UP000237925"/>
    </source>
</evidence>
<proteinExistence type="predicted"/>
<name>A0A2R3QCX3_9BURK</name>
<gene>
    <name evidence="2" type="ORF">C6568_10310</name>
</gene>
<organism evidence="2 3">
    <name type="scientific">Melaminivora suipulveris</name>
    <dbReference type="NCBI Taxonomy" id="2109913"/>
    <lineage>
        <taxon>Bacteria</taxon>
        <taxon>Pseudomonadati</taxon>
        <taxon>Pseudomonadota</taxon>
        <taxon>Betaproteobacteria</taxon>
        <taxon>Burkholderiales</taxon>
        <taxon>Comamonadaceae</taxon>
        <taxon>Melaminivora</taxon>
    </lineage>
</organism>
<accession>A0A2R3QCX3</accession>
<protein>
    <submittedName>
        <fullName evidence="2">Uncharacterized protein</fullName>
    </submittedName>
</protein>
<feature type="signal peptide" evidence="1">
    <location>
        <begin position="1"/>
        <end position="19"/>
    </location>
</feature>
<evidence type="ECO:0000313" key="2">
    <source>
        <dbReference type="EMBL" id="AVO49618.1"/>
    </source>
</evidence>
<dbReference type="KEGG" id="mela:C6568_10310"/>
<dbReference type="OrthoDB" id="8800886at2"/>
<dbReference type="AlphaFoldDB" id="A0A2R3QCX3"/>
<sequence>MRFSFSAIRASRLFGFGLAATLAATLTACGGGGGGDDPDVGPPAGTQQYPGGIWEGTSGAGAAQRTMLGFVDPGVDGKGGEFYFARGAAGSAGYDSLYGLLRTNVTAVQATGVTYYSVQDGKFASNLTLRGTATSHPATGRPATLSGNYTSPAGTAAATGTPTNFKLNYSALNNYPARSDLLAGTYRGAGLFGGQWVITVSPRGTLSGRVGGCSVQGSAAPRAPDSALYSVTMNLSGDENTCAPYSGSQQVGVAFLRFDAANVPNGIWIFTRNATGTPNTYVLNGLADPRQPNIPSPTPLSIAGNWAGTLKLPAGVTGDSGIWGSVLPDGGFFFYTDSSFNHNALYGRLIRYHENESFNRFVTANDGVFFDRLLGGTGDYQGGYVGGVLVDVSLESTGEPGPATRMTGSYSYVSQPGGYPTQFIMQPDSMYALPRGREPNINLIVGTYRMPGTGFGGHTTDIQVAADGSITGETSNGCSIVGKLLGGVGSGLNLYRVEAFGYLEAAVKPANTIGCELSTGPSQSGSAAAIFDPEGNVTGLRILAAGLQYSGKRAHTVFVGNKR</sequence>
<dbReference type="RefSeq" id="WP_106684050.1">
    <property type="nucleotide sequence ID" value="NZ_CP027667.1"/>
</dbReference>
<dbReference type="PROSITE" id="PS51257">
    <property type="entry name" value="PROKAR_LIPOPROTEIN"/>
    <property type="match status" value="1"/>
</dbReference>
<keyword evidence="1" id="KW-0732">Signal</keyword>
<keyword evidence="3" id="KW-1185">Reference proteome</keyword>
<reference evidence="2 3" key="1">
    <citation type="submission" date="2018-03" db="EMBL/GenBank/DDBJ databases">
        <title>Genome sequencing of Melaminivora sp.</title>
        <authorList>
            <person name="Kim S.-J."/>
            <person name="Heo J."/>
            <person name="Ahn J.-H."/>
            <person name="Kwon S.-W."/>
        </authorList>
    </citation>
    <scope>NUCLEOTIDE SEQUENCE [LARGE SCALE GENOMIC DNA]</scope>
    <source>
        <strain evidence="2 3">SC2-9</strain>
    </source>
</reference>
<feature type="chain" id="PRO_5015305807" evidence="1">
    <location>
        <begin position="20"/>
        <end position="563"/>
    </location>
</feature>
<dbReference type="Proteomes" id="UP000237925">
    <property type="component" value="Chromosome"/>
</dbReference>